<dbReference type="Proteomes" id="UP000010467">
    <property type="component" value="Chromosome"/>
</dbReference>
<feature type="chain" id="PRO_5003938954" evidence="1">
    <location>
        <begin position="21"/>
        <end position="66"/>
    </location>
</feature>
<reference evidence="3" key="1">
    <citation type="submission" date="2012-03" db="EMBL/GenBank/DDBJ databases">
        <title>Complete sequence of chromosome of Deinococcus peraridilitoris DSM 19664.</title>
        <authorList>
            <person name="Lucas S."/>
            <person name="Copeland A."/>
            <person name="Lapidus A."/>
            <person name="Glavina del Rio T."/>
            <person name="Dalin E."/>
            <person name="Tice H."/>
            <person name="Bruce D."/>
            <person name="Goodwin L."/>
            <person name="Pitluck S."/>
            <person name="Peters L."/>
            <person name="Mikhailova N."/>
            <person name="Lu M."/>
            <person name="Kyrpides N."/>
            <person name="Mavromatis K."/>
            <person name="Ivanova N."/>
            <person name="Brettin T."/>
            <person name="Detter J.C."/>
            <person name="Han C."/>
            <person name="Larimer F."/>
            <person name="Land M."/>
            <person name="Hauser L."/>
            <person name="Markowitz V."/>
            <person name="Cheng J.-F."/>
            <person name="Hugenholtz P."/>
            <person name="Woyke T."/>
            <person name="Wu D."/>
            <person name="Pukall R."/>
            <person name="Steenblock K."/>
            <person name="Brambilla E."/>
            <person name="Klenk H.-P."/>
            <person name="Eisen J.A."/>
        </authorList>
    </citation>
    <scope>NUCLEOTIDE SEQUENCE [LARGE SCALE GENOMIC DNA]</scope>
    <source>
        <strain evidence="3">DSM 19664 / LMG 22246 / CIP 109416 / KR-200</strain>
    </source>
</reference>
<sequence length="66" mass="6820">MKKFVLVPLLIVITACAPSASYGGGPNCTIGKPCGNTCISRDKTCRIGDADIAEELLTEHPGITGT</sequence>
<dbReference type="EMBL" id="CP003382">
    <property type="protein sequence ID" value="AFZ67007.1"/>
    <property type="molecule type" value="Genomic_DNA"/>
</dbReference>
<dbReference type="AlphaFoldDB" id="L0A1F1"/>
<protein>
    <submittedName>
        <fullName evidence="2">Uncharacterized protein</fullName>
    </submittedName>
</protein>
<proteinExistence type="predicted"/>
<dbReference type="HOGENOM" id="CLU_2823982_0_0_0"/>
<keyword evidence="3" id="KW-1185">Reference proteome</keyword>
<dbReference type="KEGG" id="dpd:Deipe_1466"/>
<organism evidence="2 3">
    <name type="scientific">Deinococcus peraridilitoris (strain DSM 19664 / LMG 22246 / CIP 109416 / KR-200)</name>
    <dbReference type="NCBI Taxonomy" id="937777"/>
    <lineage>
        <taxon>Bacteria</taxon>
        <taxon>Thermotogati</taxon>
        <taxon>Deinococcota</taxon>
        <taxon>Deinococci</taxon>
        <taxon>Deinococcales</taxon>
        <taxon>Deinococcaceae</taxon>
        <taxon>Deinococcus</taxon>
    </lineage>
</organism>
<dbReference type="OrthoDB" id="6270478at2"/>
<evidence type="ECO:0000313" key="3">
    <source>
        <dbReference type="Proteomes" id="UP000010467"/>
    </source>
</evidence>
<dbReference type="PROSITE" id="PS51257">
    <property type="entry name" value="PROKAR_LIPOPROTEIN"/>
    <property type="match status" value="1"/>
</dbReference>
<keyword evidence="1" id="KW-0732">Signal</keyword>
<gene>
    <name evidence="2" type="ordered locus">Deipe_1466</name>
</gene>
<name>L0A1F1_DEIPD</name>
<dbReference type="STRING" id="937777.Deipe_1466"/>
<evidence type="ECO:0000313" key="2">
    <source>
        <dbReference type="EMBL" id="AFZ67007.1"/>
    </source>
</evidence>
<accession>L0A1F1</accession>
<dbReference type="RefSeq" id="WP_015235315.1">
    <property type="nucleotide sequence ID" value="NC_019793.1"/>
</dbReference>
<evidence type="ECO:0000256" key="1">
    <source>
        <dbReference type="SAM" id="SignalP"/>
    </source>
</evidence>
<feature type="signal peptide" evidence="1">
    <location>
        <begin position="1"/>
        <end position="20"/>
    </location>
</feature>
<dbReference type="PATRIC" id="fig|937777.3.peg.1471"/>